<dbReference type="Gene3D" id="3.30.565.10">
    <property type="entry name" value="Histidine kinase-like ATPase, C-terminal domain"/>
    <property type="match status" value="1"/>
</dbReference>
<evidence type="ECO:0000313" key="3">
    <source>
        <dbReference type="Proteomes" id="UP000274822"/>
    </source>
</evidence>
<dbReference type="EMBL" id="RBNJ01015002">
    <property type="protein sequence ID" value="RUS24754.1"/>
    <property type="molecule type" value="Genomic_DNA"/>
</dbReference>
<comment type="caution">
    <text evidence="2">The sequence shown here is derived from an EMBL/GenBank/DDBJ whole genome shotgun (WGS) entry which is preliminary data.</text>
</comment>
<evidence type="ECO:0000313" key="2">
    <source>
        <dbReference type="EMBL" id="RUS24754.1"/>
    </source>
</evidence>
<reference evidence="2 3" key="1">
    <citation type="journal article" date="2018" name="New Phytol.">
        <title>Phylogenomics of Endogonaceae and evolution of mycorrhizas within Mucoromycota.</title>
        <authorList>
            <person name="Chang Y."/>
            <person name="Desiro A."/>
            <person name="Na H."/>
            <person name="Sandor L."/>
            <person name="Lipzen A."/>
            <person name="Clum A."/>
            <person name="Barry K."/>
            <person name="Grigoriev I.V."/>
            <person name="Martin F.M."/>
            <person name="Stajich J.E."/>
            <person name="Smith M.E."/>
            <person name="Bonito G."/>
            <person name="Spatafora J.W."/>
        </authorList>
    </citation>
    <scope>NUCLEOTIDE SEQUENCE [LARGE SCALE GENOMIC DNA]</scope>
    <source>
        <strain evidence="2 3">AD002</strain>
    </source>
</reference>
<dbReference type="GO" id="GO:0016301">
    <property type="term" value="F:kinase activity"/>
    <property type="evidence" value="ECO:0007669"/>
    <property type="project" value="UniProtKB-KW"/>
</dbReference>
<dbReference type="Proteomes" id="UP000274822">
    <property type="component" value="Unassembled WGS sequence"/>
</dbReference>
<keyword evidence="2" id="KW-0808">Transferase</keyword>
<gene>
    <name evidence="2" type="ORF">BC938DRAFT_473126</name>
</gene>
<dbReference type="SUPFAM" id="SSF55874">
    <property type="entry name" value="ATPase domain of HSP90 chaperone/DNA topoisomerase II/histidine kinase"/>
    <property type="match status" value="1"/>
</dbReference>
<keyword evidence="3" id="KW-1185">Reference proteome</keyword>
<evidence type="ECO:0000259" key="1">
    <source>
        <dbReference type="Pfam" id="PF25794"/>
    </source>
</evidence>
<sequence>MALKPTLIDSLRSLKSLLATSGEEEPVKVNQKSLIDKMLSRYSSDYFVYRELMQNADDASSNTVSIRFITSKSKSEIVFENDGEIFNSDDWERLKSIADGNPDVRKIGAFGVGFYSVFSICHEPTVVSGAQCMSFKFKGDQLFIRTKVRKGKQNRLTAFYMGVDSDNIPELDAFSRFLATSM</sequence>
<protein>
    <submittedName>
        <fullName evidence="2">Histidine kinase-like ATPase</fullName>
    </submittedName>
</protein>
<feature type="domain" description="Sacsin/Nov" evidence="1">
    <location>
        <begin position="34"/>
        <end position="135"/>
    </location>
</feature>
<keyword evidence="2" id="KW-0418">Kinase</keyword>
<proteinExistence type="predicted"/>
<dbReference type="AlphaFoldDB" id="A0A433Q4W5"/>
<name>A0A433Q4W5_9FUNG</name>
<dbReference type="PANTHER" id="PTHR47839">
    <property type="entry name" value="DOMAIN PROTEIN, PUTATIVE (AFU_ORTHOLOGUE AFUA_6G04830)-RELATED"/>
    <property type="match status" value="1"/>
</dbReference>
<dbReference type="PANTHER" id="PTHR47839:SF1">
    <property type="entry name" value="DOMAIN PROTEIN, PUTATIVE (AFU_ORTHOLOGUE AFUA_6G04830)-RELATED"/>
    <property type="match status" value="1"/>
</dbReference>
<organism evidence="2 3">
    <name type="scientific">Jimgerdemannia flammicorona</name>
    <dbReference type="NCBI Taxonomy" id="994334"/>
    <lineage>
        <taxon>Eukaryota</taxon>
        <taxon>Fungi</taxon>
        <taxon>Fungi incertae sedis</taxon>
        <taxon>Mucoromycota</taxon>
        <taxon>Mucoromycotina</taxon>
        <taxon>Endogonomycetes</taxon>
        <taxon>Endogonales</taxon>
        <taxon>Endogonaceae</taxon>
        <taxon>Jimgerdemannia</taxon>
    </lineage>
</organism>
<dbReference type="InterPro" id="IPR036890">
    <property type="entry name" value="HATPase_C_sf"/>
</dbReference>
<feature type="non-terminal residue" evidence="2">
    <location>
        <position position="182"/>
    </location>
</feature>
<dbReference type="Pfam" id="PF25794">
    <property type="entry name" value="SACS"/>
    <property type="match status" value="1"/>
</dbReference>
<accession>A0A433Q4W5</accession>
<dbReference type="NCBIfam" id="NF047352">
    <property type="entry name" value="P_loop_sacsin"/>
    <property type="match status" value="1"/>
</dbReference>
<dbReference type="InterPro" id="IPR058210">
    <property type="entry name" value="SACS/Nov_dom"/>
</dbReference>